<dbReference type="EMBL" id="GECZ01002170">
    <property type="protein sequence ID" value="JAS67599.1"/>
    <property type="molecule type" value="Transcribed_RNA"/>
</dbReference>
<dbReference type="GO" id="GO:0003713">
    <property type="term" value="F:transcription coactivator activity"/>
    <property type="evidence" value="ECO:0007669"/>
    <property type="project" value="InterPro"/>
</dbReference>
<protein>
    <recommendedName>
        <fullName evidence="6">c-Myc-binding protein</fullName>
    </recommendedName>
</protein>
<dbReference type="AlphaFoldDB" id="A0A1B6GYV9"/>
<dbReference type="GO" id="GO:0005634">
    <property type="term" value="C:nucleus"/>
    <property type="evidence" value="ECO:0007669"/>
    <property type="project" value="UniProtKB-SubCell"/>
</dbReference>
<evidence type="ECO:0000256" key="2">
    <source>
        <dbReference type="ARBA" id="ARBA00009389"/>
    </source>
</evidence>
<keyword evidence="3" id="KW-0539">Nucleus</keyword>
<evidence type="ECO:0008006" key="6">
    <source>
        <dbReference type="Google" id="ProtNLM"/>
    </source>
</evidence>
<name>A0A1B6GYV9_9HEMI</name>
<dbReference type="CDD" id="cd21937">
    <property type="entry name" value="ZIP_MycBP-like"/>
    <property type="match status" value="1"/>
</dbReference>
<proteinExistence type="inferred from homology"/>
<dbReference type="Gene3D" id="6.10.250.1060">
    <property type="match status" value="1"/>
</dbReference>
<evidence type="ECO:0000256" key="3">
    <source>
        <dbReference type="ARBA" id="ARBA00023242"/>
    </source>
</evidence>
<gene>
    <name evidence="5" type="ORF">g.16674</name>
</gene>
<dbReference type="PANTHER" id="PTHR13168">
    <property type="entry name" value="ASSOCIATE OF C-MYC AMY-1"/>
    <property type="match status" value="1"/>
</dbReference>
<evidence type="ECO:0000256" key="4">
    <source>
        <dbReference type="SAM" id="MobiDB-lite"/>
    </source>
</evidence>
<dbReference type="InterPro" id="IPR026060">
    <property type="entry name" value="AMY1"/>
</dbReference>
<evidence type="ECO:0000313" key="5">
    <source>
        <dbReference type="EMBL" id="JAS67599.1"/>
    </source>
</evidence>
<accession>A0A1B6GYV9</accession>
<comment type="similarity">
    <text evidence="2">Belongs to the AMY1 family.</text>
</comment>
<organism evidence="5">
    <name type="scientific">Cuerna arida</name>
    <dbReference type="NCBI Taxonomy" id="1464854"/>
    <lineage>
        <taxon>Eukaryota</taxon>
        <taxon>Metazoa</taxon>
        <taxon>Ecdysozoa</taxon>
        <taxon>Arthropoda</taxon>
        <taxon>Hexapoda</taxon>
        <taxon>Insecta</taxon>
        <taxon>Pterygota</taxon>
        <taxon>Neoptera</taxon>
        <taxon>Paraneoptera</taxon>
        <taxon>Hemiptera</taxon>
        <taxon>Auchenorrhyncha</taxon>
        <taxon>Membracoidea</taxon>
        <taxon>Cicadellidae</taxon>
        <taxon>Cicadellinae</taxon>
        <taxon>Proconiini</taxon>
        <taxon>Cuerna</taxon>
    </lineage>
</organism>
<feature type="compositionally biased region" description="Low complexity" evidence="4">
    <location>
        <begin position="124"/>
        <end position="137"/>
    </location>
</feature>
<dbReference type="PRINTS" id="PR02028">
    <property type="entry name" value="CMYCBINDINGP"/>
</dbReference>
<feature type="region of interest" description="Disordered" evidence="4">
    <location>
        <begin position="94"/>
        <end position="137"/>
    </location>
</feature>
<dbReference type="PANTHER" id="PTHR13168:SF0">
    <property type="entry name" value="C-MYC-BINDING PROTEIN"/>
    <property type="match status" value="1"/>
</dbReference>
<comment type="subcellular location">
    <subcellularLocation>
        <location evidence="1">Nucleus</location>
    </subcellularLocation>
</comment>
<evidence type="ECO:0000256" key="1">
    <source>
        <dbReference type="ARBA" id="ARBA00004123"/>
    </source>
</evidence>
<reference evidence="5" key="1">
    <citation type="submission" date="2015-11" db="EMBL/GenBank/DDBJ databases">
        <title>De novo transcriptome assembly of four potential Pierce s Disease insect vectors from Arizona vineyards.</title>
        <authorList>
            <person name="Tassone E.E."/>
        </authorList>
    </citation>
    <scope>NUCLEOTIDE SEQUENCE</scope>
</reference>
<sequence length="137" mass="15279">MSSYRPLDSKREEFRKYLEKAGAMDALTKVLVMLYDEPEKPADALEYIRKHLGDNRPEDVEVGVLKTDLEAAMAKIQTLEGEIQVLKERLEKYEPEEKHAMEEEGGAPVEPSTDVEPPAEEAPAEPASATAEEPPAQ</sequence>